<dbReference type="AlphaFoldDB" id="A0A0A9EKT1"/>
<name>A0A0A9EKT1_ARUDO</name>
<proteinExistence type="predicted"/>
<protein>
    <submittedName>
        <fullName evidence="1">Uncharacterized protein</fullName>
    </submittedName>
</protein>
<organism evidence="1">
    <name type="scientific">Arundo donax</name>
    <name type="common">Giant reed</name>
    <name type="synonym">Donax arundinaceus</name>
    <dbReference type="NCBI Taxonomy" id="35708"/>
    <lineage>
        <taxon>Eukaryota</taxon>
        <taxon>Viridiplantae</taxon>
        <taxon>Streptophyta</taxon>
        <taxon>Embryophyta</taxon>
        <taxon>Tracheophyta</taxon>
        <taxon>Spermatophyta</taxon>
        <taxon>Magnoliopsida</taxon>
        <taxon>Liliopsida</taxon>
        <taxon>Poales</taxon>
        <taxon>Poaceae</taxon>
        <taxon>PACMAD clade</taxon>
        <taxon>Arundinoideae</taxon>
        <taxon>Arundineae</taxon>
        <taxon>Arundo</taxon>
    </lineage>
</organism>
<sequence length="48" mass="4949">MLIFMPSKAALSGFGFSCFSTLSFAAASSAATAAAVASCSHSRFRRVK</sequence>
<reference evidence="1" key="2">
    <citation type="journal article" date="2015" name="Data Brief">
        <title>Shoot transcriptome of the giant reed, Arundo donax.</title>
        <authorList>
            <person name="Barrero R.A."/>
            <person name="Guerrero F.D."/>
            <person name="Moolhuijzen P."/>
            <person name="Goolsby J.A."/>
            <person name="Tidwell J."/>
            <person name="Bellgard S.E."/>
            <person name="Bellgard M.I."/>
        </authorList>
    </citation>
    <scope>NUCLEOTIDE SEQUENCE</scope>
    <source>
        <tissue evidence="1">Shoot tissue taken approximately 20 cm above the soil surface</tissue>
    </source>
</reference>
<accession>A0A0A9EKT1</accession>
<reference evidence="1" key="1">
    <citation type="submission" date="2014-09" db="EMBL/GenBank/DDBJ databases">
        <authorList>
            <person name="Magalhaes I.L.F."/>
            <person name="Oliveira U."/>
            <person name="Santos F.R."/>
            <person name="Vidigal T.H.D.A."/>
            <person name="Brescovit A.D."/>
            <person name="Santos A.J."/>
        </authorList>
    </citation>
    <scope>NUCLEOTIDE SEQUENCE</scope>
    <source>
        <tissue evidence="1">Shoot tissue taken approximately 20 cm above the soil surface</tissue>
    </source>
</reference>
<evidence type="ECO:0000313" key="1">
    <source>
        <dbReference type="EMBL" id="JAE00702.1"/>
    </source>
</evidence>
<dbReference type="EMBL" id="GBRH01197194">
    <property type="protein sequence ID" value="JAE00702.1"/>
    <property type="molecule type" value="Transcribed_RNA"/>
</dbReference>